<evidence type="ECO:0000313" key="4">
    <source>
        <dbReference type="Proteomes" id="UP000235670"/>
    </source>
</evidence>
<dbReference type="OrthoDB" id="2889473at2"/>
<feature type="chain" id="PRO_5038751964" description="PsbP C-terminal domain-containing protein" evidence="2">
    <location>
        <begin position="25"/>
        <end position="225"/>
    </location>
</feature>
<dbReference type="AlphaFoldDB" id="A0A2N6SGE2"/>
<comment type="caution">
    <text evidence="3">The sequence shown here is derived from an EMBL/GenBank/DDBJ whole genome shotgun (WGS) entry which is preliminary data.</text>
</comment>
<protein>
    <recommendedName>
        <fullName evidence="5">PsbP C-terminal domain-containing protein</fullName>
    </recommendedName>
</protein>
<dbReference type="EMBL" id="PNGT01000001">
    <property type="protein sequence ID" value="PMC52983.1"/>
    <property type="molecule type" value="Genomic_DNA"/>
</dbReference>
<dbReference type="Proteomes" id="UP000235670">
    <property type="component" value="Unassembled WGS sequence"/>
</dbReference>
<name>A0A2N6SGE2_9BACL</name>
<keyword evidence="2" id="KW-0732">Signal</keyword>
<organism evidence="3 4">
    <name type="scientific">Gemella sanguinis</name>
    <dbReference type="NCBI Taxonomy" id="84135"/>
    <lineage>
        <taxon>Bacteria</taxon>
        <taxon>Bacillati</taxon>
        <taxon>Bacillota</taxon>
        <taxon>Bacilli</taxon>
        <taxon>Bacillales</taxon>
        <taxon>Gemellaceae</taxon>
        <taxon>Gemella</taxon>
    </lineage>
</organism>
<gene>
    <name evidence="3" type="ORF">CJ218_00085</name>
</gene>
<feature type="region of interest" description="Disordered" evidence="1">
    <location>
        <begin position="25"/>
        <end position="78"/>
    </location>
</feature>
<feature type="signal peptide" evidence="2">
    <location>
        <begin position="1"/>
        <end position="24"/>
    </location>
</feature>
<evidence type="ECO:0008006" key="5">
    <source>
        <dbReference type="Google" id="ProtNLM"/>
    </source>
</evidence>
<reference evidence="3 4" key="1">
    <citation type="submission" date="2017-09" db="EMBL/GenBank/DDBJ databases">
        <title>Bacterial strain isolated from the female urinary microbiota.</title>
        <authorList>
            <person name="Thomas-White K."/>
            <person name="Kumar N."/>
            <person name="Forster S."/>
            <person name="Putonti C."/>
            <person name="Lawley T."/>
            <person name="Wolfe A.J."/>
        </authorList>
    </citation>
    <scope>NUCLEOTIDE SEQUENCE [LARGE SCALE GENOMIC DNA]</scope>
    <source>
        <strain evidence="3 4">UMB0186</strain>
    </source>
</reference>
<sequence>MKKLHGILMLLLSSVLLVSCQANKNENKDQNKEQTTQNESNKQEDSKKKDENKKEEANKKDSDSSNKSSSSTGIKTEDTQVIGSDEYGYVKVPKDWVNFKDINGGNDIQSSDTSAYNVVTLNIFRPSQLGISEAEYASIDPKQVANSVYSKQQSSQMFEKISGTKSKIGGYDAYVINTLTNTGKYFITYIFKADDGKIHYTSIEGDKDTVDTMIPLLEKSWSLKK</sequence>
<accession>A0A2N6SGE2</accession>
<evidence type="ECO:0000313" key="3">
    <source>
        <dbReference type="EMBL" id="PMC52983.1"/>
    </source>
</evidence>
<proteinExistence type="predicted"/>
<feature type="compositionally biased region" description="Basic and acidic residues" evidence="1">
    <location>
        <begin position="41"/>
        <end position="64"/>
    </location>
</feature>
<evidence type="ECO:0000256" key="2">
    <source>
        <dbReference type="SAM" id="SignalP"/>
    </source>
</evidence>
<dbReference type="STRING" id="84135.GCA_001052115_00548"/>
<dbReference type="PROSITE" id="PS51257">
    <property type="entry name" value="PROKAR_LIPOPROTEIN"/>
    <property type="match status" value="1"/>
</dbReference>
<evidence type="ECO:0000256" key="1">
    <source>
        <dbReference type="SAM" id="MobiDB-lite"/>
    </source>
</evidence>
<dbReference type="RefSeq" id="WP_102189200.1">
    <property type="nucleotide sequence ID" value="NZ_PNGT01000001.1"/>
</dbReference>